<dbReference type="EMBL" id="MNCJ02000328">
    <property type="protein sequence ID" value="KAF5773982.1"/>
    <property type="molecule type" value="Genomic_DNA"/>
</dbReference>
<accession>A0A9K3HAT1</accession>
<protein>
    <submittedName>
        <fullName evidence="2">Uncharacterized protein</fullName>
    </submittedName>
</protein>
<name>A0A9K3HAT1_HELAN</name>
<evidence type="ECO:0000256" key="1">
    <source>
        <dbReference type="SAM" id="MobiDB-lite"/>
    </source>
</evidence>
<reference evidence="2" key="2">
    <citation type="submission" date="2020-06" db="EMBL/GenBank/DDBJ databases">
        <title>Helianthus annuus Genome sequencing and assembly Release 2.</title>
        <authorList>
            <person name="Gouzy J."/>
            <person name="Langlade N."/>
            <person name="Munos S."/>
        </authorList>
    </citation>
    <scope>NUCLEOTIDE SEQUENCE</scope>
    <source>
        <tissue evidence="2">Leaves</tissue>
    </source>
</reference>
<evidence type="ECO:0000313" key="2">
    <source>
        <dbReference type="EMBL" id="KAF5773982.1"/>
    </source>
</evidence>
<evidence type="ECO:0000313" key="3">
    <source>
        <dbReference type="Proteomes" id="UP000215914"/>
    </source>
</evidence>
<comment type="caution">
    <text evidence="2">The sequence shown here is derived from an EMBL/GenBank/DDBJ whole genome shotgun (WGS) entry which is preliminary data.</text>
</comment>
<reference evidence="2" key="1">
    <citation type="journal article" date="2017" name="Nature">
        <title>The sunflower genome provides insights into oil metabolism, flowering and Asterid evolution.</title>
        <authorList>
            <person name="Badouin H."/>
            <person name="Gouzy J."/>
            <person name="Grassa C.J."/>
            <person name="Murat F."/>
            <person name="Staton S.E."/>
            <person name="Cottret L."/>
            <person name="Lelandais-Briere C."/>
            <person name="Owens G.L."/>
            <person name="Carrere S."/>
            <person name="Mayjonade B."/>
            <person name="Legrand L."/>
            <person name="Gill N."/>
            <person name="Kane N.C."/>
            <person name="Bowers J.E."/>
            <person name="Hubner S."/>
            <person name="Bellec A."/>
            <person name="Berard A."/>
            <person name="Berges H."/>
            <person name="Blanchet N."/>
            <person name="Boniface M.C."/>
            <person name="Brunel D."/>
            <person name="Catrice O."/>
            <person name="Chaidir N."/>
            <person name="Claudel C."/>
            <person name="Donnadieu C."/>
            <person name="Faraut T."/>
            <person name="Fievet G."/>
            <person name="Helmstetter N."/>
            <person name="King M."/>
            <person name="Knapp S.J."/>
            <person name="Lai Z."/>
            <person name="Le Paslier M.C."/>
            <person name="Lippi Y."/>
            <person name="Lorenzon L."/>
            <person name="Mandel J.R."/>
            <person name="Marage G."/>
            <person name="Marchand G."/>
            <person name="Marquand E."/>
            <person name="Bret-Mestries E."/>
            <person name="Morien E."/>
            <person name="Nambeesan S."/>
            <person name="Nguyen T."/>
            <person name="Pegot-Espagnet P."/>
            <person name="Pouilly N."/>
            <person name="Raftis F."/>
            <person name="Sallet E."/>
            <person name="Schiex T."/>
            <person name="Thomas J."/>
            <person name="Vandecasteele C."/>
            <person name="Vares D."/>
            <person name="Vear F."/>
            <person name="Vautrin S."/>
            <person name="Crespi M."/>
            <person name="Mangin B."/>
            <person name="Burke J.M."/>
            <person name="Salse J."/>
            <person name="Munos S."/>
            <person name="Vincourt P."/>
            <person name="Rieseberg L.H."/>
            <person name="Langlade N.B."/>
        </authorList>
    </citation>
    <scope>NUCLEOTIDE SEQUENCE</scope>
    <source>
        <tissue evidence="2">Leaves</tissue>
    </source>
</reference>
<dbReference type="Proteomes" id="UP000215914">
    <property type="component" value="Unassembled WGS sequence"/>
</dbReference>
<feature type="region of interest" description="Disordered" evidence="1">
    <location>
        <begin position="55"/>
        <end position="74"/>
    </location>
</feature>
<sequence length="74" mass="8378">MRFNRSWFESSSQPRFRKFESRFGFWGLGDVSARVNSQSPSTGQLGSGQIMKRFGRLGQTESTRSNTVNPSQLS</sequence>
<dbReference type="Gramene" id="mRNA:HanXRQr2_Chr13g0595011">
    <property type="protein sequence ID" value="mRNA:HanXRQr2_Chr13g0595011"/>
    <property type="gene ID" value="HanXRQr2_Chr13g0595011"/>
</dbReference>
<organism evidence="2 3">
    <name type="scientific">Helianthus annuus</name>
    <name type="common">Common sunflower</name>
    <dbReference type="NCBI Taxonomy" id="4232"/>
    <lineage>
        <taxon>Eukaryota</taxon>
        <taxon>Viridiplantae</taxon>
        <taxon>Streptophyta</taxon>
        <taxon>Embryophyta</taxon>
        <taxon>Tracheophyta</taxon>
        <taxon>Spermatophyta</taxon>
        <taxon>Magnoliopsida</taxon>
        <taxon>eudicotyledons</taxon>
        <taxon>Gunneridae</taxon>
        <taxon>Pentapetalae</taxon>
        <taxon>asterids</taxon>
        <taxon>campanulids</taxon>
        <taxon>Asterales</taxon>
        <taxon>Asteraceae</taxon>
        <taxon>Asteroideae</taxon>
        <taxon>Heliantheae alliance</taxon>
        <taxon>Heliantheae</taxon>
        <taxon>Helianthus</taxon>
    </lineage>
</organism>
<gene>
    <name evidence="2" type="ORF">HanXRQr2_Chr13g0595011</name>
</gene>
<keyword evidence="3" id="KW-1185">Reference proteome</keyword>
<dbReference type="AlphaFoldDB" id="A0A9K3HAT1"/>
<feature type="compositionally biased region" description="Polar residues" evidence="1">
    <location>
        <begin position="59"/>
        <end position="74"/>
    </location>
</feature>
<proteinExistence type="predicted"/>